<sequence length="112" mass="11705">MAARTATLAGPCRPAGNPSMLSRLAIAALAAPLLLAQQPALAKDPPAAKPAAAETAAKEAKDPTPGQSAARERQKTCGAEWRGLSATEKTAQGPKWPQYFSKCVKRLKQQKA</sequence>
<protein>
    <recommendedName>
        <fullName evidence="7">Phosphate starvation-inducible protein PsiF</fullName>
    </recommendedName>
</protein>
<proteinExistence type="predicted"/>
<dbReference type="EMBL" id="BSPK01000109">
    <property type="protein sequence ID" value="GLS66935.1"/>
    <property type="molecule type" value="Genomic_DNA"/>
</dbReference>
<evidence type="ECO:0000313" key="5">
    <source>
        <dbReference type="Proteomes" id="UP000321960"/>
    </source>
</evidence>
<gene>
    <name evidence="4" type="ORF">GCM10007888_53180</name>
    <name evidence="3" type="ORF">MOX02_39800</name>
</gene>
<dbReference type="EMBL" id="BJZU01000083">
    <property type="protein sequence ID" value="GEP05942.1"/>
    <property type="molecule type" value="Genomic_DNA"/>
</dbReference>
<keyword evidence="6" id="KW-1185">Reference proteome</keyword>
<evidence type="ECO:0000256" key="1">
    <source>
        <dbReference type="SAM" id="MobiDB-lite"/>
    </source>
</evidence>
<reference evidence="4" key="1">
    <citation type="journal article" date="2014" name="Int. J. Syst. Evol. Microbiol.">
        <title>Complete genome of a new Firmicutes species belonging to the dominant human colonic microbiota ('Ruminococcus bicirculans') reveals two chromosomes and a selective capacity to utilize plant glucans.</title>
        <authorList>
            <consortium name="NISC Comparative Sequencing Program"/>
            <person name="Wegmann U."/>
            <person name="Louis P."/>
            <person name="Goesmann A."/>
            <person name="Henrissat B."/>
            <person name="Duncan S.H."/>
            <person name="Flint H.J."/>
        </authorList>
    </citation>
    <scope>NUCLEOTIDE SEQUENCE</scope>
    <source>
        <strain evidence="4">NBRC 107715</strain>
    </source>
</reference>
<feature type="region of interest" description="Disordered" evidence="1">
    <location>
        <begin position="42"/>
        <end position="92"/>
    </location>
</feature>
<evidence type="ECO:0000256" key="2">
    <source>
        <dbReference type="SAM" id="SignalP"/>
    </source>
</evidence>
<reference evidence="4" key="4">
    <citation type="submission" date="2023-01" db="EMBL/GenBank/DDBJ databases">
        <title>Draft genome sequence of Methylobacterium oxalidis strain NBRC 107715.</title>
        <authorList>
            <person name="Sun Q."/>
            <person name="Mori K."/>
        </authorList>
    </citation>
    <scope>NUCLEOTIDE SEQUENCE</scope>
    <source>
        <strain evidence="4">NBRC 107715</strain>
    </source>
</reference>
<evidence type="ECO:0008006" key="7">
    <source>
        <dbReference type="Google" id="ProtNLM"/>
    </source>
</evidence>
<evidence type="ECO:0000313" key="4">
    <source>
        <dbReference type="EMBL" id="GLS66935.1"/>
    </source>
</evidence>
<evidence type="ECO:0000313" key="6">
    <source>
        <dbReference type="Proteomes" id="UP001156856"/>
    </source>
</evidence>
<evidence type="ECO:0000313" key="3">
    <source>
        <dbReference type="EMBL" id="GEP05942.1"/>
    </source>
</evidence>
<feature type="compositionally biased region" description="Low complexity" evidence="1">
    <location>
        <begin position="42"/>
        <end position="55"/>
    </location>
</feature>
<reference evidence="6" key="2">
    <citation type="journal article" date="2019" name="Int. J. Syst. Evol. Microbiol.">
        <title>The Global Catalogue of Microorganisms (GCM) 10K type strain sequencing project: providing services to taxonomists for standard genome sequencing and annotation.</title>
        <authorList>
            <consortium name="The Broad Institute Genomics Platform"/>
            <consortium name="The Broad Institute Genome Sequencing Center for Infectious Disease"/>
            <person name="Wu L."/>
            <person name="Ma J."/>
        </authorList>
    </citation>
    <scope>NUCLEOTIDE SEQUENCE [LARGE SCALE GENOMIC DNA]</scope>
    <source>
        <strain evidence="6">NBRC 107715</strain>
    </source>
</reference>
<name>A0A512J7Q4_9HYPH</name>
<dbReference type="AlphaFoldDB" id="A0A512J7Q4"/>
<reference evidence="3 5" key="3">
    <citation type="submission" date="2019-07" db="EMBL/GenBank/DDBJ databases">
        <title>Whole genome shotgun sequence of Methylobacterium oxalidis NBRC 107715.</title>
        <authorList>
            <person name="Hosoyama A."/>
            <person name="Uohara A."/>
            <person name="Ohji S."/>
            <person name="Ichikawa N."/>
        </authorList>
    </citation>
    <scope>NUCLEOTIDE SEQUENCE [LARGE SCALE GENOMIC DNA]</scope>
    <source>
        <strain evidence="3 5">NBRC 107715</strain>
    </source>
</reference>
<comment type="caution">
    <text evidence="3">The sequence shown here is derived from an EMBL/GenBank/DDBJ whole genome shotgun (WGS) entry which is preliminary data.</text>
</comment>
<feature type="signal peptide" evidence="2">
    <location>
        <begin position="1"/>
        <end position="42"/>
    </location>
</feature>
<dbReference type="Proteomes" id="UP000321960">
    <property type="component" value="Unassembled WGS sequence"/>
</dbReference>
<dbReference type="Proteomes" id="UP001156856">
    <property type="component" value="Unassembled WGS sequence"/>
</dbReference>
<feature type="chain" id="PRO_5022161156" description="Phosphate starvation-inducible protein PsiF" evidence="2">
    <location>
        <begin position="43"/>
        <end position="112"/>
    </location>
</feature>
<accession>A0A512J7Q4</accession>
<organism evidence="3 5">
    <name type="scientific">Methylobacterium oxalidis</name>
    <dbReference type="NCBI Taxonomy" id="944322"/>
    <lineage>
        <taxon>Bacteria</taxon>
        <taxon>Pseudomonadati</taxon>
        <taxon>Pseudomonadota</taxon>
        <taxon>Alphaproteobacteria</taxon>
        <taxon>Hyphomicrobiales</taxon>
        <taxon>Methylobacteriaceae</taxon>
        <taxon>Methylobacterium</taxon>
    </lineage>
</organism>
<keyword evidence="2" id="KW-0732">Signal</keyword>